<dbReference type="Proteomes" id="UP000766486">
    <property type="component" value="Unassembled WGS sequence"/>
</dbReference>
<feature type="compositionally biased region" description="Polar residues" evidence="1">
    <location>
        <begin position="36"/>
        <end position="46"/>
    </location>
</feature>
<proteinExistence type="predicted"/>
<name>A0ABY6TWA7_BIOOC</name>
<feature type="compositionally biased region" description="Low complexity" evidence="1">
    <location>
        <begin position="292"/>
        <end position="303"/>
    </location>
</feature>
<gene>
    <name evidence="2" type="ORF">CLO192961_LOCUS98216</name>
</gene>
<reference evidence="2 3" key="1">
    <citation type="submission" date="2019-06" db="EMBL/GenBank/DDBJ databases">
        <authorList>
            <person name="Broberg M."/>
        </authorList>
    </citation>
    <scope>NUCLEOTIDE SEQUENCE [LARGE SCALE GENOMIC DNA]</scope>
</reference>
<dbReference type="EMBL" id="CABFNS010000698">
    <property type="protein sequence ID" value="VUC22958.1"/>
    <property type="molecule type" value="Genomic_DNA"/>
</dbReference>
<evidence type="ECO:0000313" key="2">
    <source>
        <dbReference type="EMBL" id="VUC22958.1"/>
    </source>
</evidence>
<feature type="region of interest" description="Disordered" evidence="1">
    <location>
        <begin position="1"/>
        <end position="48"/>
    </location>
</feature>
<feature type="compositionally biased region" description="Low complexity" evidence="1">
    <location>
        <begin position="7"/>
        <end position="26"/>
    </location>
</feature>
<evidence type="ECO:0000256" key="1">
    <source>
        <dbReference type="SAM" id="MobiDB-lite"/>
    </source>
</evidence>
<comment type="caution">
    <text evidence="2">The sequence shown here is derived from an EMBL/GenBank/DDBJ whole genome shotgun (WGS) entry which is preliminary data.</text>
</comment>
<feature type="compositionally biased region" description="Pro residues" evidence="1">
    <location>
        <begin position="262"/>
        <end position="272"/>
    </location>
</feature>
<accession>A0ABY6TWA7</accession>
<protein>
    <submittedName>
        <fullName evidence="2">Uncharacterized protein</fullName>
    </submittedName>
</protein>
<evidence type="ECO:0000313" key="3">
    <source>
        <dbReference type="Proteomes" id="UP000766486"/>
    </source>
</evidence>
<organism evidence="2 3">
    <name type="scientific">Bionectria ochroleuca</name>
    <name type="common">Gliocladium roseum</name>
    <dbReference type="NCBI Taxonomy" id="29856"/>
    <lineage>
        <taxon>Eukaryota</taxon>
        <taxon>Fungi</taxon>
        <taxon>Dikarya</taxon>
        <taxon>Ascomycota</taxon>
        <taxon>Pezizomycotina</taxon>
        <taxon>Sordariomycetes</taxon>
        <taxon>Hypocreomycetidae</taxon>
        <taxon>Hypocreales</taxon>
        <taxon>Bionectriaceae</taxon>
        <taxon>Clonostachys</taxon>
    </lineage>
</organism>
<feature type="region of interest" description="Disordered" evidence="1">
    <location>
        <begin position="220"/>
        <end position="303"/>
    </location>
</feature>
<sequence>MSPRPTSSSSSLSLSSLSSSSSSSSSYKPRRASQKPAGSQKPSGFSSWKEGDIAFLKPWDEIENDLPPKAFSSFRKAIGHQKRACKHPVIILKASPDGSHFAVTTVSAYSSSGDNGFLAPWNQPHHSRKARKDFRSFDGSERATGRPTLLLEGGKLMPKPKLSWVYIQSVFVVDVKALKVFTKSRDHLRLTPLSLTDLWAHMEAETRDFERTARTLATAIVAPHTFTRPHTKGQEQSTGRKANLPPKAVAAPPHTSPSVRPSNPPSSHPPSNPSSSWAQVAASKAMTGGGPLADAASPPLLPGALLCRSESKRSRPLGSRKAYNVVACA</sequence>
<keyword evidence="3" id="KW-1185">Reference proteome</keyword>